<dbReference type="FunFam" id="3.40.640.10:FF:000077">
    <property type="entry name" value="Spore coat polysaccharide biosynthesis protein spsC"/>
    <property type="match status" value="1"/>
</dbReference>
<dbReference type="Gene3D" id="3.90.1150.10">
    <property type="entry name" value="Aspartate Aminotransferase, domain 1"/>
    <property type="match status" value="1"/>
</dbReference>
<dbReference type="InterPro" id="IPR015422">
    <property type="entry name" value="PyrdxlP-dep_Trfase_small"/>
</dbReference>
<dbReference type="InterPro" id="IPR015421">
    <property type="entry name" value="PyrdxlP-dep_Trfase_major"/>
</dbReference>
<dbReference type="AlphaFoldDB" id="A0A644Y084"/>
<dbReference type="PIRSF" id="PIRSF000390">
    <property type="entry name" value="PLP_StrS"/>
    <property type="match status" value="1"/>
</dbReference>
<dbReference type="EC" id="2.6.1.87" evidence="1"/>
<organism evidence="1">
    <name type="scientific">bioreactor metagenome</name>
    <dbReference type="NCBI Taxonomy" id="1076179"/>
    <lineage>
        <taxon>unclassified sequences</taxon>
        <taxon>metagenomes</taxon>
        <taxon>ecological metagenomes</taxon>
    </lineage>
</organism>
<dbReference type="GO" id="GO:0000271">
    <property type="term" value="P:polysaccharide biosynthetic process"/>
    <property type="evidence" value="ECO:0007669"/>
    <property type="project" value="TreeGrafter"/>
</dbReference>
<proteinExistence type="predicted"/>
<dbReference type="Pfam" id="PF01041">
    <property type="entry name" value="DegT_DnrJ_EryC1"/>
    <property type="match status" value="1"/>
</dbReference>
<dbReference type="CDD" id="cd00616">
    <property type="entry name" value="AHBA_syn"/>
    <property type="match status" value="1"/>
</dbReference>
<evidence type="ECO:0000313" key="1">
    <source>
        <dbReference type="EMBL" id="MPM19943.1"/>
    </source>
</evidence>
<dbReference type="GO" id="GO:0030170">
    <property type="term" value="F:pyridoxal phosphate binding"/>
    <property type="evidence" value="ECO:0007669"/>
    <property type="project" value="TreeGrafter"/>
</dbReference>
<dbReference type="PANTHER" id="PTHR30244">
    <property type="entry name" value="TRANSAMINASE"/>
    <property type="match status" value="1"/>
</dbReference>
<keyword evidence="1" id="KW-0032">Aminotransferase</keyword>
<dbReference type="FunFam" id="3.90.1150.10:FF:000092">
    <property type="entry name" value="Capsular polysaccharide biosynthesis protein"/>
    <property type="match status" value="1"/>
</dbReference>
<dbReference type="EMBL" id="VSSQ01003277">
    <property type="protein sequence ID" value="MPM19943.1"/>
    <property type="molecule type" value="Genomic_DNA"/>
</dbReference>
<sequence length="414" mass="46328">MFKHSLLDIENRNILFSPPDITEAEIEEVIDTMKSGWITTGPRTKEFERRIADYVGVNKAVCLNSATAAMELTLRILGVGPGDEVITTAYTYTASASVIDHVGAKIVMVDVAKDSFEMDYTKLADAITDKTKVIISVDLAGKMCDYDAIFEVVANKRDLYKANNELQQKINRIVVMADAAHAFGAERNSYNCGQVADFTTFSFHAVKNLTTSEGGAVVWNNDLGFDDEELYKQYMLYSLHGQSKDALAKTKKGAWEYDIIYPAYKCNMTDISAGIGLAQLERYDELKKRRQEIINRYDDALLPLGIQSLQHYGEHFSSSGHLYLTRIPGIGEAERNAIITKLAEAGVACNVHYKPLPMFTAYKNLGFDIQEYPNAYDIYKNEITLPLHTLLDDEDVTYVIESFKNAIGEVVECC</sequence>
<dbReference type="InterPro" id="IPR000653">
    <property type="entry name" value="DegT/StrS_aminotransferase"/>
</dbReference>
<dbReference type="PANTHER" id="PTHR30244:SF34">
    <property type="entry name" value="DTDP-4-AMINO-4,6-DIDEOXYGALACTOSE TRANSAMINASE"/>
    <property type="match status" value="1"/>
</dbReference>
<name>A0A644Y084_9ZZZZ</name>
<accession>A0A644Y084</accession>
<keyword evidence="1" id="KW-0808">Transferase</keyword>
<dbReference type="GO" id="GO:0099620">
    <property type="term" value="F:UDP-4-amino-4-deoxy-L-arabinose aminotransferase"/>
    <property type="evidence" value="ECO:0007669"/>
    <property type="project" value="UniProtKB-EC"/>
</dbReference>
<dbReference type="InterPro" id="IPR015424">
    <property type="entry name" value="PyrdxlP-dep_Trfase"/>
</dbReference>
<dbReference type="Gene3D" id="3.40.640.10">
    <property type="entry name" value="Type I PLP-dependent aspartate aminotransferase-like (Major domain)"/>
    <property type="match status" value="1"/>
</dbReference>
<gene>
    <name evidence="1" type="primary">arnB_15</name>
    <name evidence="1" type="ORF">SDC9_66370</name>
</gene>
<protein>
    <submittedName>
        <fullName evidence="1">UDP-4-amino-4-deoxy-L-arabinose--oxoglutarate aminotransferase</fullName>
        <ecNumber evidence="1">2.6.1.87</ecNumber>
    </submittedName>
</protein>
<comment type="caution">
    <text evidence="1">The sequence shown here is derived from an EMBL/GenBank/DDBJ whole genome shotgun (WGS) entry which is preliminary data.</text>
</comment>
<dbReference type="SUPFAM" id="SSF53383">
    <property type="entry name" value="PLP-dependent transferases"/>
    <property type="match status" value="1"/>
</dbReference>
<reference evidence="1" key="1">
    <citation type="submission" date="2019-08" db="EMBL/GenBank/DDBJ databases">
        <authorList>
            <person name="Kucharzyk K."/>
            <person name="Murdoch R.W."/>
            <person name="Higgins S."/>
            <person name="Loffler F."/>
        </authorList>
    </citation>
    <scope>NUCLEOTIDE SEQUENCE</scope>
</reference>